<evidence type="ECO:0000313" key="3">
    <source>
        <dbReference type="Proteomes" id="UP000008068"/>
    </source>
</evidence>
<dbReference type="EMBL" id="GL379804">
    <property type="protein sequence ID" value="EGT39032.1"/>
    <property type="molecule type" value="Genomic_DNA"/>
</dbReference>
<evidence type="ECO:0000313" key="2">
    <source>
        <dbReference type="EMBL" id="EGT39032.1"/>
    </source>
</evidence>
<dbReference type="FunCoup" id="G0MP20">
    <property type="interactions" value="227"/>
</dbReference>
<gene>
    <name evidence="2" type="ORF">CAEBREN_14611</name>
</gene>
<protein>
    <submittedName>
        <fullName evidence="2">Uncharacterized protein</fullName>
    </submittedName>
</protein>
<keyword evidence="3" id="KW-1185">Reference proteome</keyword>
<dbReference type="InParanoid" id="G0MP20"/>
<name>G0MP20_CAEBE</name>
<dbReference type="HOGENOM" id="CLU_1230867_0_0_1"/>
<accession>G0MP20</accession>
<dbReference type="OMA" id="WRTIEVS"/>
<organism evidence="3">
    <name type="scientific">Caenorhabditis brenneri</name>
    <name type="common">Nematode worm</name>
    <dbReference type="NCBI Taxonomy" id="135651"/>
    <lineage>
        <taxon>Eukaryota</taxon>
        <taxon>Metazoa</taxon>
        <taxon>Ecdysozoa</taxon>
        <taxon>Nematoda</taxon>
        <taxon>Chromadorea</taxon>
        <taxon>Rhabditida</taxon>
        <taxon>Rhabditina</taxon>
        <taxon>Rhabditomorpha</taxon>
        <taxon>Rhabditoidea</taxon>
        <taxon>Rhabditidae</taxon>
        <taxon>Peloderinae</taxon>
        <taxon>Caenorhabditis</taxon>
    </lineage>
</organism>
<sequence length="240" mass="27813">MVNYWGKIEKSKCKEIILNNFADRERKHFADYKRFTKNVEAEARRMRDRIDCLNRLREFQMREHELMQAQSVEPSETPVPDEKKKAFLEIIETIRKMVDSLQNINTLCNPINGEPHVNPGAHATDIDNLNSNREIIRNQVNAFRQLVADYNEEFSFQLSFLSQMDSILQGRILRSICLELQNVVDGGDSGRVKQYGEMAGLLLQQIDAFLFELDWNTRNPNVESEILPAEPPGDNNNTDI</sequence>
<reference evidence="3" key="1">
    <citation type="submission" date="2011-07" db="EMBL/GenBank/DDBJ databases">
        <authorList>
            <consortium name="Caenorhabditis brenneri Sequencing and Analysis Consortium"/>
            <person name="Wilson R.K."/>
        </authorList>
    </citation>
    <scope>NUCLEOTIDE SEQUENCE [LARGE SCALE GENOMIC DNA]</scope>
    <source>
        <strain evidence="3">PB2801</strain>
    </source>
</reference>
<feature type="coiled-coil region" evidence="1">
    <location>
        <begin position="126"/>
        <end position="153"/>
    </location>
</feature>
<dbReference type="eggNOG" id="ENOG502THR1">
    <property type="taxonomic scope" value="Eukaryota"/>
</dbReference>
<keyword evidence="1" id="KW-0175">Coiled coil</keyword>
<dbReference type="Proteomes" id="UP000008068">
    <property type="component" value="Unassembled WGS sequence"/>
</dbReference>
<evidence type="ECO:0000256" key="1">
    <source>
        <dbReference type="SAM" id="Coils"/>
    </source>
</evidence>
<proteinExistence type="predicted"/>
<dbReference type="OrthoDB" id="5864840at2759"/>
<dbReference type="STRING" id="135651.G0MP20"/>
<dbReference type="AlphaFoldDB" id="G0MP20"/>